<dbReference type="Pfam" id="PF00787">
    <property type="entry name" value="PX"/>
    <property type="match status" value="1"/>
</dbReference>
<feature type="compositionally biased region" description="Polar residues" evidence="1">
    <location>
        <begin position="43"/>
        <end position="68"/>
    </location>
</feature>
<feature type="region of interest" description="Disordered" evidence="1">
    <location>
        <begin position="1"/>
        <end position="87"/>
    </location>
</feature>
<gene>
    <name evidence="3" type="ORF">HERI1096_LOCUS4076</name>
</gene>
<dbReference type="Gene3D" id="3.30.1520.10">
    <property type="entry name" value="Phox-like domain"/>
    <property type="match status" value="1"/>
</dbReference>
<protein>
    <recommendedName>
        <fullName evidence="2">PX domain-containing protein</fullName>
    </recommendedName>
</protein>
<dbReference type="AlphaFoldDB" id="A0A7S3AG26"/>
<proteinExistence type="predicted"/>
<dbReference type="SUPFAM" id="SSF64268">
    <property type="entry name" value="PX domain"/>
    <property type="match status" value="1"/>
</dbReference>
<feature type="domain" description="PX" evidence="2">
    <location>
        <begin position="135"/>
        <end position="246"/>
    </location>
</feature>
<evidence type="ECO:0000259" key="2">
    <source>
        <dbReference type="PROSITE" id="PS50195"/>
    </source>
</evidence>
<reference evidence="3" key="1">
    <citation type="submission" date="2021-01" db="EMBL/GenBank/DDBJ databases">
        <authorList>
            <person name="Corre E."/>
            <person name="Pelletier E."/>
            <person name="Niang G."/>
            <person name="Scheremetjew M."/>
            <person name="Finn R."/>
            <person name="Kale V."/>
            <person name="Holt S."/>
            <person name="Cochrane G."/>
            <person name="Meng A."/>
            <person name="Brown T."/>
            <person name="Cohen L."/>
        </authorList>
    </citation>
    <scope>NUCLEOTIDE SEQUENCE</scope>
    <source>
        <strain evidence="3">CCMP281</strain>
    </source>
</reference>
<dbReference type="CDD" id="cd06093">
    <property type="entry name" value="PX_domain"/>
    <property type="match status" value="1"/>
</dbReference>
<dbReference type="InterPro" id="IPR036871">
    <property type="entry name" value="PX_dom_sf"/>
</dbReference>
<dbReference type="PROSITE" id="PS50195">
    <property type="entry name" value="PX"/>
    <property type="match status" value="1"/>
</dbReference>
<accession>A0A7S3AG26</accession>
<dbReference type="GO" id="GO:0035091">
    <property type="term" value="F:phosphatidylinositol binding"/>
    <property type="evidence" value="ECO:0007669"/>
    <property type="project" value="InterPro"/>
</dbReference>
<organism evidence="3">
    <name type="scientific">Haptolina ericina</name>
    <dbReference type="NCBI Taxonomy" id="156174"/>
    <lineage>
        <taxon>Eukaryota</taxon>
        <taxon>Haptista</taxon>
        <taxon>Haptophyta</taxon>
        <taxon>Prymnesiophyceae</taxon>
        <taxon>Prymnesiales</taxon>
        <taxon>Prymnesiaceae</taxon>
        <taxon>Haptolina</taxon>
    </lineage>
</organism>
<name>A0A7S3AG26_9EUKA</name>
<sequence>MANPPVLPSPGMRTRVKDARTGNENKPPILKRGTGRGGGKVGMTQSGVRQQLLSPGLDSNQRSGSSPRTDPWGYRQTKRGAGRPAEACQETAVAEPYEAMMEALRAVSVSEGSSVDGLEMATGEDAASSSSQPHWQSLEATISSPPVRLSENGPWGYPIEVNCAGVSFPLLKRYSEFRFMHTQLTPPTSAALPAFPPDRWFETQDEAFASRRAAELAAYLTELSQLPAIHADRGFHSFLELGPLAVLAPSAPPTPTPGSI</sequence>
<dbReference type="SMART" id="SM00312">
    <property type="entry name" value="PX"/>
    <property type="match status" value="1"/>
</dbReference>
<dbReference type="InterPro" id="IPR001683">
    <property type="entry name" value="PX_dom"/>
</dbReference>
<evidence type="ECO:0000313" key="3">
    <source>
        <dbReference type="EMBL" id="CAE0103418.1"/>
    </source>
</evidence>
<dbReference type="EMBL" id="HBHX01007359">
    <property type="protein sequence ID" value="CAE0103418.1"/>
    <property type="molecule type" value="Transcribed_RNA"/>
</dbReference>
<evidence type="ECO:0000256" key="1">
    <source>
        <dbReference type="SAM" id="MobiDB-lite"/>
    </source>
</evidence>